<protein>
    <submittedName>
        <fullName evidence="2">Lipase (Class 3)</fullName>
    </submittedName>
</protein>
<dbReference type="PANTHER" id="PTHR45856">
    <property type="entry name" value="ALPHA/BETA-HYDROLASES SUPERFAMILY PROTEIN"/>
    <property type="match status" value="1"/>
</dbReference>
<dbReference type="InterPro" id="IPR051218">
    <property type="entry name" value="Sec_MonoDiacylglyc_Lipase"/>
</dbReference>
<dbReference type="Proteomes" id="UP000184608">
    <property type="component" value="Unassembled WGS sequence"/>
</dbReference>
<proteinExistence type="predicted"/>
<dbReference type="InterPro" id="IPR002921">
    <property type="entry name" value="Fungal_lipase-type"/>
</dbReference>
<dbReference type="GO" id="GO:0006629">
    <property type="term" value="P:lipid metabolic process"/>
    <property type="evidence" value="ECO:0007669"/>
    <property type="project" value="InterPro"/>
</dbReference>
<dbReference type="Pfam" id="PF01764">
    <property type="entry name" value="Lipase_3"/>
    <property type="match status" value="1"/>
</dbReference>
<dbReference type="STRING" id="1216006.VA7868_03284"/>
<dbReference type="RefSeq" id="WP_073604909.1">
    <property type="nucleotide sequence ID" value="NZ_FQXZ01000037.1"/>
</dbReference>
<evidence type="ECO:0000313" key="3">
    <source>
        <dbReference type="Proteomes" id="UP000184608"/>
    </source>
</evidence>
<dbReference type="InterPro" id="IPR029058">
    <property type="entry name" value="AB_hydrolase_fold"/>
</dbReference>
<evidence type="ECO:0000313" key="2">
    <source>
        <dbReference type="EMBL" id="SHI28100.1"/>
    </source>
</evidence>
<accession>A0A1M5ZV28</accession>
<sequence length="262" mass="30822">MKPLKRYQYERYAVLCKLAYPRVFRHTRYGFDPGGQRVITNRSGKIIIRVLWSKHEEEVIVVFKGSHSLSDWLLNLAVWQKNCQGFGLNYSIHAGIHALLLQESQPARNEDKLGVNVMTRLENILFPLIREGKRVSFTGHSSGGALACVFADYVEHQFPKSVKRVVTFGQPAVGNWRFHKNYRLKHKTYRICCDLDIVTFLPPFPFVYWHVGKVLWLYNGKIYENTPTIFRLGRSFISWLIRPFSYHLMSKYIRNKDFFDDR</sequence>
<dbReference type="EMBL" id="FQXZ01000037">
    <property type="protein sequence ID" value="SHI28100.1"/>
    <property type="molecule type" value="Genomic_DNA"/>
</dbReference>
<gene>
    <name evidence="2" type="ORF">VA7868_03284</name>
</gene>
<dbReference type="OrthoDB" id="6254172at2"/>
<dbReference type="AlphaFoldDB" id="A0A1M5ZV28"/>
<name>A0A1M5ZV28_9VIBR</name>
<feature type="domain" description="Fungal lipase-type" evidence="1">
    <location>
        <begin position="60"/>
        <end position="204"/>
    </location>
</feature>
<keyword evidence="3" id="KW-1185">Reference proteome</keyword>
<dbReference type="Gene3D" id="3.40.50.1820">
    <property type="entry name" value="alpha/beta hydrolase"/>
    <property type="match status" value="1"/>
</dbReference>
<reference evidence="2 3" key="1">
    <citation type="submission" date="2016-11" db="EMBL/GenBank/DDBJ databases">
        <authorList>
            <person name="Jaros S."/>
            <person name="Januszkiewicz K."/>
            <person name="Wedrychowicz H."/>
        </authorList>
    </citation>
    <scope>NUCLEOTIDE SEQUENCE [LARGE SCALE GENOMIC DNA]</scope>
    <source>
        <strain evidence="2 3">CECT 7868</strain>
    </source>
</reference>
<dbReference type="CDD" id="cd00519">
    <property type="entry name" value="Lipase_3"/>
    <property type="match status" value="1"/>
</dbReference>
<organism evidence="2 3">
    <name type="scientific">Vibrio aerogenes CECT 7868</name>
    <dbReference type="NCBI Taxonomy" id="1216006"/>
    <lineage>
        <taxon>Bacteria</taxon>
        <taxon>Pseudomonadati</taxon>
        <taxon>Pseudomonadota</taxon>
        <taxon>Gammaproteobacteria</taxon>
        <taxon>Vibrionales</taxon>
        <taxon>Vibrionaceae</taxon>
        <taxon>Vibrio</taxon>
    </lineage>
</organism>
<dbReference type="PANTHER" id="PTHR45856:SF24">
    <property type="entry name" value="FUNGAL LIPASE-LIKE DOMAIN-CONTAINING PROTEIN"/>
    <property type="match status" value="1"/>
</dbReference>
<dbReference type="SUPFAM" id="SSF53474">
    <property type="entry name" value="alpha/beta-Hydrolases"/>
    <property type="match status" value="1"/>
</dbReference>
<evidence type="ECO:0000259" key="1">
    <source>
        <dbReference type="Pfam" id="PF01764"/>
    </source>
</evidence>